<dbReference type="OrthoDB" id="419734at2759"/>
<reference evidence="6 7" key="1">
    <citation type="submission" date="2018-04" db="EMBL/GenBank/DDBJ databases">
        <authorList>
            <person name="Zhang X."/>
            <person name="Yuan J."/>
            <person name="Li F."/>
            <person name="Xiang J."/>
        </authorList>
    </citation>
    <scope>NUCLEOTIDE SEQUENCE [LARGE SCALE GENOMIC DNA]</scope>
    <source>
        <tissue evidence="6">Muscle</tissue>
    </source>
</reference>
<dbReference type="Pfam" id="PF07690">
    <property type="entry name" value="MFS_1"/>
    <property type="match status" value="1"/>
</dbReference>
<evidence type="ECO:0000313" key="7">
    <source>
        <dbReference type="Proteomes" id="UP000283509"/>
    </source>
</evidence>
<dbReference type="EMBL" id="QCYY01002808">
    <property type="protein sequence ID" value="ROT67472.1"/>
    <property type="molecule type" value="Genomic_DNA"/>
</dbReference>
<evidence type="ECO:0000256" key="2">
    <source>
        <dbReference type="ARBA" id="ARBA00022692"/>
    </source>
</evidence>
<dbReference type="PANTHER" id="PTHR23507">
    <property type="entry name" value="ZGC:174356"/>
    <property type="match status" value="1"/>
</dbReference>
<comment type="subcellular location">
    <subcellularLocation>
        <location evidence="1">Membrane</location>
        <topology evidence="1">Multi-pass membrane protein</topology>
    </subcellularLocation>
</comment>
<dbReference type="GO" id="GO:0022857">
    <property type="term" value="F:transmembrane transporter activity"/>
    <property type="evidence" value="ECO:0007669"/>
    <property type="project" value="InterPro"/>
</dbReference>
<feature type="transmembrane region" description="Helical" evidence="5">
    <location>
        <begin position="186"/>
        <end position="202"/>
    </location>
</feature>
<proteinExistence type="predicted"/>
<name>A0A3R7MQL8_PENVA</name>
<protein>
    <submittedName>
        <fullName evidence="6">Proton-coupled folate transporter</fullName>
    </submittedName>
</protein>
<feature type="transmembrane region" description="Helical" evidence="5">
    <location>
        <begin position="96"/>
        <end position="114"/>
    </location>
</feature>
<sequence length="388" mass="41440">MYRSIFETSIKVIFVLYLGSWSDRTGRKVPLVISLLGLLGEAAVFLANALSPSWGVSMALLSSVPYSLSGGTHALLMLAFAHLADTSGRRERTVRMGLLDAAYYLGSPVGMALVSPLLNAGGYTAAFGTAILIYCVSAAYVLLRIRQTGRQRELQNGPESACDLSHLSEAVAVTCRPRHQRATTHILLLILAMLCDSMPVWGEGNVKYLFTQRALDWNHNQYSHWGTFSSLLSVAVLVVVVPVLSGVLGVPDGWMGVIGAVSRTAGSLCYTFVTSPSLAWLMWMGAVISSAKNLAPVSIRSLLSKLAGAQDVGKVYAVMATAESILPFAAAPMYNAVYTATNETRPATYNLLSAAFYSCLFALILGVTLSLGKIASRTSSGERQPANS</sequence>
<keyword evidence="4 5" id="KW-0472">Membrane</keyword>
<dbReference type="PANTHER" id="PTHR23507:SF37">
    <property type="entry name" value="GH08173P"/>
    <property type="match status" value="1"/>
</dbReference>
<comment type="caution">
    <text evidence="6">The sequence shown here is derived from an EMBL/GenBank/DDBJ whole genome shotgun (WGS) entry which is preliminary data.</text>
</comment>
<keyword evidence="3 5" id="KW-1133">Transmembrane helix</keyword>
<feature type="transmembrane region" description="Helical" evidence="5">
    <location>
        <begin position="63"/>
        <end position="84"/>
    </location>
</feature>
<feature type="transmembrane region" description="Helical" evidence="5">
    <location>
        <begin position="354"/>
        <end position="375"/>
    </location>
</feature>
<keyword evidence="2 5" id="KW-0812">Transmembrane</keyword>
<dbReference type="InterPro" id="IPR011701">
    <property type="entry name" value="MFS"/>
</dbReference>
<dbReference type="AlphaFoldDB" id="A0A3R7MQL8"/>
<dbReference type="SUPFAM" id="SSF103473">
    <property type="entry name" value="MFS general substrate transporter"/>
    <property type="match status" value="1"/>
</dbReference>
<evidence type="ECO:0000256" key="5">
    <source>
        <dbReference type="SAM" id="Phobius"/>
    </source>
</evidence>
<feature type="transmembrane region" description="Helical" evidence="5">
    <location>
        <begin position="315"/>
        <end position="334"/>
    </location>
</feature>
<feature type="transmembrane region" description="Helical" evidence="5">
    <location>
        <begin position="29"/>
        <end position="51"/>
    </location>
</feature>
<dbReference type="InterPro" id="IPR036259">
    <property type="entry name" value="MFS_trans_sf"/>
</dbReference>
<evidence type="ECO:0000256" key="1">
    <source>
        <dbReference type="ARBA" id="ARBA00004141"/>
    </source>
</evidence>
<gene>
    <name evidence="6" type="ORF">C7M84_014469</name>
</gene>
<organism evidence="6 7">
    <name type="scientific">Penaeus vannamei</name>
    <name type="common">Whiteleg shrimp</name>
    <name type="synonym">Litopenaeus vannamei</name>
    <dbReference type="NCBI Taxonomy" id="6689"/>
    <lineage>
        <taxon>Eukaryota</taxon>
        <taxon>Metazoa</taxon>
        <taxon>Ecdysozoa</taxon>
        <taxon>Arthropoda</taxon>
        <taxon>Crustacea</taxon>
        <taxon>Multicrustacea</taxon>
        <taxon>Malacostraca</taxon>
        <taxon>Eumalacostraca</taxon>
        <taxon>Eucarida</taxon>
        <taxon>Decapoda</taxon>
        <taxon>Dendrobranchiata</taxon>
        <taxon>Penaeoidea</taxon>
        <taxon>Penaeidae</taxon>
        <taxon>Penaeus</taxon>
    </lineage>
</organism>
<feature type="transmembrane region" description="Helical" evidence="5">
    <location>
        <begin position="120"/>
        <end position="143"/>
    </location>
</feature>
<reference evidence="6 7" key="2">
    <citation type="submission" date="2019-01" db="EMBL/GenBank/DDBJ databases">
        <title>The decoding of complex shrimp genome reveals the adaptation for benthos swimmer, frequently molting mechanism and breeding impact on genome.</title>
        <authorList>
            <person name="Sun Y."/>
            <person name="Gao Y."/>
            <person name="Yu Y."/>
        </authorList>
    </citation>
    <scope>NUCLEOTIDE SEQUENCE [LARGE SCALE GENOMIC DNA]</scope>
    <source>
        <tissue evidence="6">Muscle</tissue>
    </source>
</reference>
<evidence type="ECO:0000313" key="6">
    <source>
        <dbReference type="EMBL" id="ROT67472.1"/>
    </source>
</evidence>
<feature type="transmembrane region" description="Helical" evidence="5">
    <location>
        <begin position="222"/>
        <end position="247"/>
    </location>
</feature>
<dbReference type="GO" id="GO:0016020">
    <property type="term" value="C:membrane"/>
    <property type="evidence" value="ECO:0007669"/>
    <property type="project" value="UniProtKB-SubCell"/>
</dbReference>
<dbReference type="Proteomes" id="UP000283509">
    <property type="component" value="Unassembled WGS sequence"/>
</dbReference>
<evidence type="ECO:0000256" key="4">
    <source>
        <dbReference type="ARBA" id="ARBA00023136"/>
    </source>
</evidence>
<evidence type="ECO:0000256" key="3">
    <source>
        <dbReference type="ARBA" id="ARBA00022989"/>
    </source>
</evidence>
<accession>A0A3R7MQL8</accession>
<keyword evidence="7" id="KW-1185">Reference proteome</keyword>
<dbReference type="Gene3D" id="1.20.1250.20">
    <property type="entry name" value="MFS general substrate transporter like domains"/>
    <property type="match status" value="1"/>
</dbReference>